<dbReference type="PROSITE" id="PS50294">
    <property type="entry name" value="WD_REPEATS_REGION"/>
    <property type="match status" value="2"/>
</dbReference>
<dbReference type="PRINTS" id="PR00320">
    <property type="entry name" value="GPROTEINBRPT"/>
</dbReference>
<dbReference type="Pfam" id="PF00400">
    <property type="entry name" value="WD40"/>
    <property type="match status" value="2"/>
</dbReference>
<dbReference type="SUPFAM" id="SSF50978">
    <property type="entry name" value="WD40 repeat-like"/>
    <property type="match status" value="1"/>
</dbReference>
<feature type="region of interest" description="Disordered" evidence="7">
    <location>
        <begin position="158"/>
        <end position="194"/>
    </location>
</feature>
<dbReference type="Pfam" id="PF12265">
    <property type="entry name" value="CAF1C_H4-bd"/>
    <property type="match status" value="1"/>
</dbReference>
<accession>A0A6A6U308</accession>
<dbReference type="PANTHER" id="PTHR45903">
    <property type="entry name" value="GLUTAMATE-RICH WD REPEAT-CONTAINING PROTEIN 1"/>
    <property type="match status" value="1"/>
</dbReference>
<name>A0A6A6U308_9PEZI</name>
<dbReference type="InterPro" id="IPR015943">
    <property type="entry name" value="WD40/YVTN_repeat-like_dom_sf"/>
</dbReference>
<dbReference type="Proteomes" id="UP000799302">
    <property type="component" value="Unassembled WGS sequence"/>
</dbReference>
<dbReference type="AlphaFoldDB" id="A0A6A6U308"/>
<dbReference type="InterPro" id="IPR019775">
    <property type="entry name" value="WD40_repeat_CS"/>
</dbReference>
<dbReference type="PROSITE" id="PS50082">
    <property type="entry name" value="WD_REPEATS_2"/>
    <property type="match status" value="2"/>
</dbReference>
<dbReference type="GO" id="GO:0005730">
    <property type="term" value="C:nucleolus"/>
    <property type="evidence" value="ECO:0007669"/>
    <property type="project" value="TreeGrafter"/>
</dbReference>
<sequence length="496" mass="54354">MSNLKRPRTPENGHQESNPLKSGDRPRPTSAEGLDAGEFEDEFEDEFESDEEIFEAGVDGRPDEEREADEAPDAMDVDQDTFIPGRHKLSAGEVLAPDPTTYETLHTLGSTWPCLSIDIVPDNLGSDRKSYPMTIYAVGGTQADKGKERENELMVMKLSGLGKMDRGQESSSDEEDSDDEESDPILETKSIPLTCGTNRIRAHQNAQASSSNPPTTLTASMMESGQVLIHDITPHLTSFDTPGTVITPQQYKPISTIRAHKSNEGFALDWSPLHNDGRLVTGDHSGSIFLTTRTAGGGFVTDTTPYTGHSGSVEELIWSPQERTVFASGSTDGTVKIWDTRSKKRQHAISVQASTTDVNVLSWSHLTPHLLASGHDDGRWSVWDLRNWKGAATQTPEPVASFTFHKEQITCLEFHPTDDSIVLVGAGDSTMTLWDLAVELDDEESRDTAGVRDVPPQLLFVHYMEDVKEGHWHKQIPGVVVATGANGFGVFKTISV</sequence>
<feature type="repeat" description="WD" evidence="6">
    <location>
        <begin position="306"/>
        <end position="348"/>
    </location>
</feature>
<dbReference type="PANTHER" id="PTHR45903:SF1">
    <property type="entry name" value="GLUTAMATE-RICH WD REPEAT-CONTAINING PROTEIN 1"/>
    <property type="match status" value="1"/>
</dbReference>
<feature type="domain" description="Histone-binding protein RBBP4-like N-terminal" evidence="8">
    <location>
        <begin position="93"/>
        <end position="159"/>
    </location>
</feature>
<evidence type="ECO:0000256" key="1">
    <source>
        <dbReference type="ARBA" id="ARBA00004123"/>
    </source>
</evidence>
<dbReference type="InterPro" id="IPR001680">
    <property type="entry name" value="WD40_rpt"/>
</dbReference>
<dbReference type="InterPro" id="IPR051972">
    <property type="entry name" value="Glutamate-rich_WD_repeat"/>
</dbReference>
<evidence type="ECO:0000256" key="2">
    <source>
        <dbReference type="ARBA" id="ARBA00022574"/>
    </source>
</evidence>
<evidence type="ECO:0000256" key="6">
    <source>
        <dbReference type="PROSITE-ProRule" id="PRU00221"/>
    </source>
</evidence>
<evidence type="ECO:0000256" key="7">
    <source>
        <dbReference type="SAM" id="MobiDB-lite"/>
    </source>
</evidence>
<protein>
    <recommendedName>
        <fullName evidence="5">Glutamate-rich WD repeat-containing protein 1</fullName>
    </recommendedName>
</protein>
<evidence type="ECO:0000313" key="10">
    <source>
        <dbReference type="Proteomes" id="UP000799302"/>
    </source>
</evidence>
<keyword evidence="2 6" id="KW-0853">WD repeat</keyword>
<organism evidence="9 10">
    <name type="scientific">Microthyrium microscopicum</name>
    <dbReference type="NCBI Taxonomy" id="703497"/>
    <lineage>
        <taxon>Eukaryota</taxon>
        <taxon>Fungi</taxon>
        <taxon>Dikarya</taxon>
        <taxon>Ascomycota</taxon>
        <taxon>Pezizomycotina</taxon>
        <taxon>Dothideomycetes</taxon>
        <taxon>Dothideomycetes incertae sedis</taxon>
        <taxon>Microthyriales</taxon>
        <taxon>Microthyriaceae</taxon>
        <taxon>Microthyrium</taxon>
    </lineage>
</organism>
<evidence type="ECO:0000256" key="5">
    <source>
        <dbReference type="ARBA" id="ARBA00040876"/>
    </source>
</evidence>
<dbReference type="GO" id="GO:0042254">
    <property type="term" value="P:ribosome biogenesis"/>
    <property type="evidence" value="ECO:0007669"/>
    <property type="project" value="TreeGrafter"/>
</dbReference>
<dbReference type="InterPro" id="IPR036322">
    <property type="entry name" value="WD40_repeat_dom_sf"/>
</dbReference>
<feature type="compositionally biased region" description="Acidic residues" evidence="7">
    <location>
        <begin position="171"/>
        <end position="184"/>
    </location>
</feature>
<dbReference type="OrthoDB" id="2161379at2759"/>
<evidence type="ECO:0000256" key="3">
    <source>
        <dbReference type="ARBA" id="ARBA00022737"/>
    </source>
</evidence>
<evidence type="ECO:0000256" key="4">
    <source>
        <dbReference type="ARBA" id="ARBA00023242"/>
    </source>
</evidence>
<feature type="compositionally biased region" description="Acidic residues" evidence="7">
    <location>
        <begin position="35"/>
        <end position="54"/>
    </location>
</feature>
<reference evidence="9" key="1">
    <citation type="journal article" date="2020" name="Stud. Mycol.">
        <title>101 Dothideomycetes genomes: a test case for predicting lifestyles and emergence of pathogens.</title>
        <authorList>
            <person name="Haridas S."/>
            <person name="Albert R."/>
            <person name="Binder M."/>
            <person name="Bloem J."/>
            <person name="Labutti K."/>
            <person name="Salamov A."/>
            <person name="Andreopoulos B."/>
            <person name="Baker S."/>
            <person name="Barry K."/>
            <person name="Bills G."/>
            <person name="Bluhm B."/>
            <person name="Cannon C."/>
            <person name="Castanera R."/>
            <person name="Culley D."/>
            <person name="Daum C."/>
            <person name="Ezra D."/>
            <person name="Gonzalez J."/>
            <person name="Henrissat B."/>
            <person name="Kuo A."/>
            <person name="Liang C."/>
            <person name="Lipzen A."/>
            <person name="Lutzoni F."/>
            <person name="Magnuson J."/>
            <person name="Mondo S."/>
            <person name="Nolan M."/>
            <person name="Ohm R."/>
            <person name="Pangilinan J."/>
            <person name="Park H.-J."/>
            <person name="Ramirez L."/>
            <person name="Alfaro M."/>
            <person name="Sun H."/>
            <person name="Tritt A."/>
            <person name="Yoshinaga Y."/>
            <person name="Zwiers L.-H."/>
            <person name="Turgeon B."/>
            <person name="Goodwin S."/>
            <person name="Spatafora J."/>
            <person name="Crous P."/>
            <person name="Grigoriev I."/>
        </authorList>
    </citation>
    <scope>NUCLEOTIDE SEQUENCE</scope>
    <source>
        <strain evidence="9">CBS 115976</strain>
    </source>
</reference>
<dbReference type="PROSITE" id="PS00678">
    <property type="entry name" value="WD_REPEATS_1"/>
    <property type="match status" value="1"/>
</dbReference>
<feature type="compositionally biased region" description="Acidic residues" evidence="7">
    <location>
        <begin position="65"/>
        <end position="77"/>
    </location>
</feature>
<proteinExistence type="predicted"/>
<feature type="region of interest" description="Disordered" evidence="7">
    <location>
        <begin position="1"/>
        <end position="77"/>
    </location>
</feature>
<gene>
    <name evidence="9" type="ORF">BT63DRAFT_376447</name>
</gene>
<keyword evidence="4" id="KW-0539">Nucleus</keyword>
<dbReference type="InterPro" id="IPR020472">
    <property type="entry name" value="WD40_PAC1"/>
</dbReference>
<dbReference type="SMART" id="SM00320">
    <property type="entry name" value="WD40"/>
    <property type="match status" value="4"/>
</dbReference>
<keyword evidence="3" id="KW-0677">Repeat</keyword>
<dbReference type="EMBL" id="MU004238">
    <property type="protein sequence ID" value="KAF2666675.1"/>
    <property type="molecule type" value="Genomic_DNA"/>
</dbReference>
<dbReference type="Gene3D" id="2.130.10.10">
    <property type="entry name" value="YVTN repeat-like/Quinoprotein amine dehydrogenase"/>
    <property type="match status" value="1"/>
</dbReference>
<comment type="subcellular location">
    <subcellularLocation>
        <location evidence="1">Nucleus</location>
    </subcellularLocation>
</comment>
<dbReference type="InterPro" id="IPR022052">
    <property type="entry name" value="Histone-bd_RBBP4-like_N"/>
</dbReference>
<keyword evidence="10" id="KW-1185">Reference proteome</keyword>
<evidence type="ECO:0000259" key="8">
    <source>
        <dbReference type="Pfam" id="PF12265"/>
    </source>
</evidence>
<feature type="repeat" description="WD" evidence="6">
    <location>
        <begin position="402"/>
        <end position="436"/>
    </location>
</feature>
<evidence type="ECO:0000313" key="9">
    <source>
        <dbReference type="EMBL" id="KAF2666675.1"/>
    </source>
</evidence>